<gene>
    <name evidence="1" type="ORF">GALL_480930</name>
</gene>
<protein>
    <submittedName>
        <fullName evidence="1">Uncharacterized protein</fullName>
    </submittedName>
</protein>
<reference evidence="1" key="1">
    <citation type="submission" date="2016-10" db="EMBL/GenBank/DDBJ databases">
        <title>Sequence of Gallionella enrichment culture.</title>
        <authorList>
            <person name="Poehlein A."/>
            <person name="Muehling M."/>
            <person name="Daniel R."/>
        </authorList>
    </citation>
    <scope>NUCLEOTIDE SEQUENCE</scope>
</reference>
<name>A0A1J5PHN8_9ZZZZ</name>
<dbReference type="AlphaFoldDB" id="A0A1J5PHN8"/>
<accession>A0A1J5PHN8</accession>
<organism evidence="1">
    <name type="scientific">mine drainage metagenome</name>
    <dbReference type="NCBI Taxonomy" id="410659"/>
    <lineage>
        <taxon>unclassified sequences</taxon>
        <taxon>metagenomes</taxon>
        <taxon>ecological metagenomes</taxon>
    </lineage>
</organism>
<evidence type="ECO:0000313" key="1">
    <source>
        <dbReference type="EMBL" id="OIQ70296.1"/>
    </source>
</evidence>
<comment type="caution">
    <text evidence="1">The sequence shown here is derived from an EMBL/GenBank/DDBJ whole genome shotgun (WGS) entry which is preliminary data.</text>
</comment>
<proteinExistence type="predicted"/>
<sequence>MAKEVSPAMSARPQTGLDRLLGPFVRNWLTP</sequence>
<dbReference type="EMBL" id="MLJW01004271">
    <property type="protein sequence ID" value="OIQ70296.1"/>
    <property type="molecule type" value="Genomic_DNA"/>
</dbReference>